<dbReference type="CDD" id="cd08422">
    <property type="entry name" value="PBP2_CrgA_like"/>
    <property type="match status" value="1"/>
</dbReference>
<organism evidence="6 7">
    <name type="scientific">Plasticicumulans lactativorans</name>
    <dbReference type="NCBI Taxonomy" id="1133106"/>
    <lineage>
        <taxon>Bacteria</taxon>
        <taxon>Pseudomonadati</taxon>
        <taxon>Pseudomonadota</taxon>
        <taxon>Gammaproteobacteria</taxon>
        <taxon>Candidatus Competibacteraceae</taxon>
        <taxon>Plasticicumulans</taxon>
    </lineage>
</organism>
<dbReference type="SUPFAM" id="SSF46785">
    <property type="entry name" value="Winged helix' DNA-binding domain"/>
    <property type="match status" value="1"/>
</dbReference>
<dbReference type="Pfam" id="PF03466">
    <property type="entry name" value="LysR_substrate"/>
    <property type="match status" value="1"/>
</dbReference>
<evidence type="ECO:0000256" key="2">
    <source>
        <dbReference type="ARBA" id="ARBA00023015"/>
    </source>
</evidence>
<dbReference type="GO" id="GO:0006351">
    <property type="term" value="P:DNA-templated transcription"/>
    <property type="evidence" value="ECO:0007669"/>
    <property type="project" value="TreeGrafter"/>
</dbReference>
<evidence type="ECO:0000256" key="1">
    <source>
        <dbReference type="ARBA" id="ARBA00009437"/>
    </source>
</evidence>
<gene>
    <name evidence="6" type="ORF">EV699_109182</name>
</gene>
<dbReference type="PROSITE" id="PS50931">
    <property type="entry name" value="HTH_LYSR"/>
    <property type="match status" value="1"/>
</dbReference>
<dbReference type="InterPro" id="IPR036388">
    <property type="entry name" value="WH-like_DNA-bd_sf"/>
</dbReference>
<feature type="domain" description="HTH lysR-type" evidence="5">
    <location>
        <begin position="7"/>
        <end position="64"/>
    </location>
</feature>
<evidence type="ECO:0000313" key="7">
    <source>
        <dbReference type="Proteomes" id="UP000295765"/>
    </source>
</evidence>
<dbReference type="PANTHER" id="PTHR30537:SF66">
    <property type="entry name" value="IRON-REGULATED VIRULENCE REGULATORY PROTEIN IRGB"/>
    <property type="match status" value="1"/>
</dbReference>
<dbReference type="InterPro" id="IPR058163">
    <property type="entry name" value="LysR-type_TF_proteobact-type"/>
</dbReference>
<proteinExistence type="inferred from homology"/>
<comment type="caution">
    <text evidence="6">The sequence shown here is derived from an EMBL/GenBank/DDBJ whole genome shotgun (WGS) entry which is preliminary data.</text>
</comment>
<dbReference type="SUPFAM" id="SSF53850">
    <property type="entry name" value="Periplasmic binding protein-like II"/>
    <property type="match status" value="1"/>
</dbReference>
<dbReference type="PRINTS" id="PR00039">
    <property type="entry name" value="HTHLYSR"/>
</dbReference>
<dbReference type="FunFam" id="1.10.10.10:FF:000001">
    <property type="entry name" value="LysR family transcriptional regulator"/>
    <property type="match status" value="1"/>
</dbReference>
<dbReference type="Gene3D" id="1.10.10.10">
    <property type="entry name" value="Winged helix-like DNA-binding domain superfamily/Winged helix DNA-binding domain"/>
    <property type="match status" value="1"/>
</dbReference>
<keyword evidence="2" id="KW-0805">Transcription regulation</keyword>
<reference evidence="6 7" key="1">
    <citation type="submission" date="2019-03" db="EMBL/GenBank/DDBJ databases">
        <title>Genomic Encyclopedia of Type Strains, Phase IV (KMG-IV): sequencing the most valuable type-strain genomes for metagenomic binning, comparative biology and taxonomic classification.</title>
        <authorList>
            <person name="Goeker M."/>
        </authorList>
    </citation>
    <scope>NUCLEOTIDE SEQUENCE [LARGE SCALE GENOMIC DNA]</scope>
    <source>
        <strain evidence="6 7">DSM 25287</strain>
    </source>
</reference>
<comment type="similarity">
    <text evidence="1">Belongs to the LysR transcriptional regulatory family.</text>
</comment>
<sequence>MADAAAEDLNHIRIFVAVAEAGSFTAAAERLGLAKAQVSLQVARLETALGERLFNRTTRRVGLTDAGQRLLDACAPLLHGLLAALGSVGAGAPVLSGRLRVSATVDHTVQFLAGVVADFAAQHPALEIELRSSDRLADLVTEGIDVAIRMGWLRDSSLRATPLGAFEQGVVAAPGYLAQHGTPAHPGELAAHRWIALTLLQAPLTWTFTPAAGDAVTVRMRARLRTDSPVALRALLVGGAGVSVVSLLQAADELRDGRLVRVLPDWRLPRGGIFAVYPPGRHRPAAARAFVAFVRERLSGGPQDGAP</sequence>
<dbReference type="GO" id="GO:0043565">
    <property type="term" value="F:sequence-specific DNA binding"/>
    <property type="evidence" value="ECO:0007669"/>
    <property type="project" value="TreeGrafter"/>
</dbReference>
<protein>
    <submittedName>
        <fullName evidence="6">LysR family transcriptional regulator</fullName>
    </submittedName>
</protein>
<dbReference type="OrthoDB" id="9815676at2"/>
<dbReference type="InterPro" id="IPR000847">
    <property type="entry name" value="LysR_HTH_N"/>
</dbReference>
<dbReference type="GO" id="GO:0003700">
    <property type="term" value="F:DNA-binding transcription factor activity"/>
    <property type="evidence" value="ECO:0007669"/>
    <property type="project" value="InterPro"/>
</dbReference>
<accession>A0A4R2L7P2</accession>
<dbReference type="InterPro" id="IPR005119">
    <property type="entry name" value="LysR_subst-bd"/>
</dbReference>
<evidence type="ECO:0000256" key="4">
    <source>
        <dbReference type="ARBA" id="ARBA00023163"/>
    </source>
</evidence>
<dbReference type="Gene3D" id="3.40.190.290">
    <property type="match status" value="1"/>
</dbReference>
<dbReference type="Pfam" id="PF00126">
    <property type="entry name" value="HTH_1"/>
    <property type="match status" value="1"/>
</dbReference>
<dbReference type="PANTHER" id="PTHR30537">
    <property type="entry name" value="HTH-TYPE TRANSCRIPTIONAL REGULATOR"/>
    <property type="match status" value="1"/>
</dbReference>
<evidence type="ECO:0000256" key="3">
    <source>
        <dbReference type="ARBA" id="ARBA00023125"/>
    </source>
</evidence>
<evidence type="ECO:0000259" key="5">
    <source>
        <dbReference type="PROSITE" id="PS50931"/>
    </source>
</evidence>
<keyword evidence="7" id="KW-1185">Reference proteome</keyword>
<dbReference type="Proteomes" id="UP000295765">
    <property type="component" value="Unassembled WGS sequence"/>
</dbReference>
<evidence type="ECO:0000313" key="6">
    <source>
        <dbReference type="EMBL" id="TCO81340.1"/>
    </source>
</evidence>
<dbReference type="InterPro" id="IPR036390">
    <property type="entry name" value="WH_DNA-bd_sf"/>
</dbReference>
<dbReference type="EMBL" id="SLWY01000009">
    <property type="protein sequence ID" value="TCO81340.1"/>
    <property type="molecule type" value="Genomic_DNA"/>
</dbReference>
<keyword evidence="4" id="KW-0804">Transcription</keyword>
<dbReference type="AlphaFoldDB" id="A0A4R2L7P2"/>
<dbReference type="RefSeq" id="WP_132542072.1">
    <property type="nucleotide sequence ID" value="NZ_SLWY01000009.1"/>
</dbReference>
<name>A0A4R2L7P2_9GAMM</name>
<keyword evidence="3" id="KW-0238">DNA-binding</keyword>